<dbReference type="KEGG" id="msil:METEAL_21040"/>
<dbReference type="GO" id="GO:0003677">
    <property type="term" value="F:DNA binding"/>
    <property type="evidence" value="ECO:0007669"/>
    <property type="project" value="TreeGrafter"/>
</dbReference>
<evidence type="ECO:0000313" key="9">
    <source>
        <dbReference type="EMBL" id="BDU72930.1"/>
    </source>
</evidence>
<dbReference type="PANTHER" id="PTHR10629">
    <property type="entry name" value="CYTOSINE-SPECIFIC METHYLTRANSFERASE"/>
    <property type="match status" value="1"/>
</dbReference>
<feature type="compositionally biased region" description="Polar residues" evidence="8">
    <location>
        <begin position="192"/>
        <end position="201"/>
    </location>
</feature>
<dbReference type="EMBL" id="AP027080">
    <property type="protein sequence ID" value="BDU72930.1"/>
    <property type="molecule type" value="Genomic_DNA"/>
</dbReference>
<evidence type="ECO:0000256" key="8">
    <source>
        <dbReference type="SAM" id="MobiDB-lite"/>
    </source>
</evidence>
<proteinExistence type="inferred from homology"/>
<dbReference type="AlphaFoldDB" id="A0AA48GRK2"/>
<evidence type="ECO:0000256" key="7">
    <source>
        <dbReference type="PROSITE-ProRule" id="PRU01016"/>
    </source>
</evidence>
<dbReference type="REBASE" id="708578">
    <property type="entry name" value="M.HbaW79ORF21040P"/>
</dbReference>
<sequence>MNELALFAGAGGGILGGKLLGWRTVCAVEIDAYARRVLLARQRDGILEPFPIWDDVRSFRGEPWRGQVDVISGGFPCQDISIAGQGAGIDGARSGLWSEFARIIGEVGPEFVLVENSPMLVGRGLGRVLGDLADLGYAAEWGVLGADDAGAPHIRKRIWILAHAQRPERRAQGFEGRRDPGREDPDCLPSQWEETTGRAGTSGSVVAYVEGLRRGEILRDVDPSEGSREETRHAPSCSEDVAHPNSCDQHGGGGPVQVGRQPIPRQAPHDGQPGRIEWLPEPPVGRLAHGVAHRVDQLRALGNGQVPSVVALAFATLYRRLTENR</sequence>
<keyword evidence="10" id="KW-1185">Reference proteome</keyword>
<keyword evidence="5" id="KW-0680">Restriction system</keyword>
<dbReference type="GO" id="GO:0032259">
    <property type="term" value="P:methylation"/>
    <property type="evidence" value="ECO:0007669"/>
    <property type="project" value="UniProtKB-KW"/>
</dbReference>
<feature type="region of interest" description="Disordered" evidence="8">
    <location>
        <begin position="217"/>
        <end position="276"/>
    </location>
</feature>
<reference evidence="10" key="1">
    <citation type="journal article" date="2023" name="Int. J. Syst. Evol. Microbiol.">
        <title>Mesoterricola silvestris gen. nov., sp. nov., Mesoterricola sediminis sp. nov., Geothrix oryzae sp. nov., Geothrix edaphica sp. nov., Geothrix rubra sp. nov., and Geothrix limicola sp. nov., six novel members of Acidobacteriota isolated from soils.</title>
        <authorList>
            <person name="Itoh H."/>
            <person name="Sugisawa Y."/>
            <person name="Mise K."/>
            <person name="Xu Z."/>
            <person name="Kuniyasu M."/>
            <person name="Ushijima N."/>
            <person name="Kawano K."/>
            <person name="Kobayashi E."/>
            <person name="Shiratori Y."/>
            <person name="Masuda Y."/>
            <person name="Senoo K."/>
        </authorList>
    </citation>
    <scope>NUCLEOTIDE SEQUENCE [LARGE SCALE GENOMIC DNA]</scope>
    <source>
        <strain evidence="10">W79</strain>
    </source>
</reference>
<dbReference type="Pfam" id="PF00145">
    <property type="entry name" value="DNA_methylase"/>
    <property type="match status" value="1"/>
</dbReference>
<dbReference type="InterPro" id="IPR029063">
    <property type="entry name" value="SAM-dependent_MTases_sf"/>
</dbReference>
<keyword evidence="3 7" id="KW-0808">Transferase</keyword>
<evidence type="ECO:0000313" key="10">
    <source>
        <dbReference type="Proteomes" id="UP001238179"/>
    </source>
</evidence>
<evidence type="ECO:0000256" key="6">
    <source>
        <dbReference type="ARBA" id="ARBA00047422"/>
    </source>
</evidence>
<dbReference type="InterPro" id="IPR050390">
    <property type="entry name" value="C5-Methyltransferase"/>
</dbReference>
<dbReference type="GO" id="GO:0009307">
    <property type="term" value="P:DNA restriction-modification system"/>
    <property type="evidence" value="ECO:0007669"/>
    <property type="project" value="UniProtKB-KW"/>
</dbReference>
<dbReference type="PANTHER" id="PTHR10629:SF52">
    <property type="entry name" value="DNA (CYTOSINE-5)-METHYLTRANSFERASE 1"/>
    <property type="match status" value="1"/>
</dbReference>
<dbReference type="RefSeq" id="WP_394366808.1">
    <property type="nucleotide sequence ID" value="NZ_AP027080.1"/>
</dbReference>
<evidence type="ECO:0000256" key="3">
    <source>
        <dbReference type="ARBA" id="ARBA00022679"/>
    </source>
</evidence>
<dbReference type="Gene3D" id="3.40.50.150">
    <property type="entry name" value="Vaccinia Virus protein VP39"/>
    <property type="match status" value="1"/>
</dbReference>
<dbReference type="PROSITE" id="PS00094">
    <property type="entry name" value="C5_MTASE_1"/>
    <property type="match status" value="1"/>
</dbReference>
<dbReference type="PROSITE" id="PS51679">
    <property type="entry name" value="SAM_MT_C5"/>
    <property type="match status" value="1"/>
</dbReference>
<gene>
    <name evidence="9" type="ORF">METEAL_21040</name>
</gene>
<evidence type="ECO:0000256" key="1">
    <source>
        <dbReference type="ARBA" id="ARBA00011975"/>
    </source>
</evidence>
<keyword evidence="4 7" id="KW-0949">S-adenosyl-L-methionine</keyword>
<comment type="similarity">
    <text evidence="7">Belongs to the class I-like SAM-binding methyltransferase superfamily. C5-methyltransferase family.</text>
</comment>
<dbReference type="InterPro" id="IPR018117">
    <property type="entry name" value="C5_DNA_meth_AS"/>
</dbReference>
<keyword evidence="2 7" id="KW-0489">Methyltransferase</keyword>
<accession>A0AA48GRK2</accession>
<dbReference type="InterPro" id="IPR001525">
    <property type="entry name" value="C5_MeTfrase"/>
</dbReference>
<feature type="active site" evidence="7">
    <location>
        <position position="77"/>
    </location>
</feature>
<organism evidence="9 10">
    <name type="scientific">Mesoterricola silvestris</name>
    <dbReference type="NCBI Taxonomy" id="2927979"/>
    <lineage>
        <taxon>Bacteria</taxon>
        <taxon>Pseudomonadati</taxon>
        <taxon>Acidobacteriota</taxon>
        <taxon>Holophagae</taxon>
        <taxon>Holophagales</taxon>
        <taxon>Holophagaceae</taxon>
        <taxon>Mesoterricola</taxon>
    </lineage>
</organism>
<dbReference type="GO" id="GO:0003886">
    <property type="term" value="F:DNA (cytosine-5-)-methyltransferase activity"/>
    <property type="evidence" value="ECO:0007669"/>
    <property type="project" value="UniProtKB-EC"/>
</dbReference>
<evidence type="ECO:0000256" key="4">
    <source>
        <dbReference type="ARBA" id="ARBA00022691"/>
    </source>
</evidence>
<dbReference type="Proteomes" id="UP001238179">
    <property type="component" value="Chromosome"/>
</dbReference>
<dbReference type="GO" id="GO:0044027">
    <property type="term" value="P:negative regulation of gene expression via chromosomal CpG island methylation"/>
    <property type="evidence" value="ECO:0007669"/>
    <property type="project" value="TreeGrafter"/>
</dbReference>
<protein>
    <recommendedName>
        <fullName evidence="1">DNA (cytosine-5-)-methyltransferase</fullName>
        <ecNumber evidence="1">2.1.1.37</ecNumber>
    </recommendedName>
</protein>
<feature type="compositionally biased region" description="Basic and acidic residues" evidence="8">
    <location>
        <begin position="169"/>
        <end position="185"/>
    </location>
</feature>
<dbReference type="PRINTS" id="PR00105">
    <property type="entry name" value="C5METTRFRASE"/>
</dbReference>
<evidence type="ECO:0000256" key="5">
    <source>
        <dbReference type="ARBA" id="ARBA00022747"/>
    </source>
</evidence>
<name>A0AA48GRK2_9BACT</name>
<evidence type="ECO:0000256" key="2">
    <source>
        <dbReference type="ARBA" id="ARBA00022603"/>
    </source>
</evidence>
<feature type="region of interest" description="Disordered" evidence="8">
    <location>
        <begin position="169"/>
        <end position="201"/>
    </location>
</feature>
<dbReference type="SUPFAM" id="SSF53335">
    <property type="entry name" value="S-adenosyl-L-methionine-dependent methyltransferases"/>
    <property type="match status" value="1"/>
</dbReference>
<feature type="compositionally biased region" description="Basic and acidic residues" evidence="8">
    <location>
        <begin position="217"/>
        <end position="233"/>
    </location>
</feature>
<dbReference type="EC" id="2.1.1.37" evidence="1"/>
<comment type="catalytic activity">
    <reaction evidence="6">
        <text>a 2'-deoxycytidine in DNA + S-adenosyl-L-methionine = a 5-methyl-2'-deoxycytidine in DNA + S-adenosyl-L-homocysteine + H(+)</text>
        <dbReference type="Rhea" id="RHEA:13681"/>
        <dbReference type="Rhea" id="RHEA-COMP:11369"/>
        <dbReference type="Rhea" id="RHEA-COMP:11370"/>
        <dbReference type="ChEBI" id="CHEBI:15378"/>
        <dbReference type="ChEBI" id="CHEBI:57856"/>
        <dbReference type="ChEBI" id="CHEBI:59789"/>
        <dbReference type="ChEBI" id="CHEBI:85452"/>
        <dbReference type="ChEBI" id="CHEBI:85454"/>
        <dbReference type="EC" id="2.1.1.37"/>
    </reaction>
</comment>